<proteinExistence type="predicted"/>
<accession>A0ABT1Y470</accession>
<dbReference type="EMBL" id="JANPWE010000004">
    <property type="protein sequence ID" value="MCR6545682.1"/>
    <property type="molecule type" value="Genomic_DNA"/>
</dbReference>
<evidence type="ECO:0000313" key="1">
    <source>
        <dbReference type="EMBL" id="MCR6545682.1"/>
    </source>
</evidence>
<organism evidence="1 2">
    <name type="scientific">Dehalobacterium formicoaceticum</name>
    <dbReference type="NCBI Taxonomy" id="51515"/>
    <lineage>
        <taxon>Bacteria</taxon>
        <taxon>Bacillati</taxon>
        <taxon>Bacillota</taxon>
        <taxon>Clostridia</taxon>
        <taxon>Eubacteriales</taxon>
        <taxon>Peptococcaceae</taxon>
        <taxon>Dehalobacterium</taxon>
    </lineage>
</organism>
<reference evidence="1 2" key="1">
    <citation type="submission" date="2022-08" db="EMBL/GenBank/DDBJ databases">
        <title>Proteogenomics of the novel Dehalobacterium formicoaceticum strain EZ94 highlights a key role of methyltransferases during anaerobic dichloromethane degradation.</title>
        <authorList>
            <person name="Wasmund K."/>
        </authorList>
    </citation>
    <scope>NUCLEOTIDE SEQUENCE [LARGE SCALE GENOMIC DNA]</scope>
    <source>
        <strain evidence="1 2">EZ94</strain>
    </source>
</reference>
<dbReference type="Proteomes" id="UP001524944">
    <property type="component" value="Unassembled WGS sequence"/>
</dbReference>
<protein>
    <recommendedName>
        <fullName evidence="3">YcfA-like protein</fullName>
    </recommendedName>
</protein>
<dbReference type="RefSeq" id="WP_257913260.1">
    <property type="nucleotide sequence ID" value="NZ_JANPWE010000004.1"/>
</dbReference>
<name>A0ABT1Y470_9FIRM</name>
<comment type="caution">
    <text evidence="1">The sequence shown here is derived from an EMBL/GenBank/DDBJ whole genome shotgun (WGS) entry which is preliminary data.</text>
</comment>
<evidence type="ECO:0000313" key="2">
    <source>
        <dbReference type="Proteomes" id="UP001524944"/>
    </source>
</evidence>
<sequence>MSQRDKLIEKIKNAKTADFNDIDLLLRQLGFKSRNKGTSHYTYTNAPYVIGIVKHGQQVKRVYLENVKDLLERMGL</sequence>
<evidence type="ECO:0008006" key="3">
    <source>
        <dbReference type="Google" id="ProtNLM"/>
    </source>
</evidence>
<keyword evidence="2" id="KW-1185">Reference proteome</keyword>
<gene>
    <name evidence="1" type="ORF">NVS47_09205</name>
</gene>